<dbReference type="AlphaFoldDB" id="A0A150KM14"/>
<proteinExistence type="predicted"/>
<accession>A0A150KM14</accession>
<evidence type="ECO:0000313" key="2">
    <source>
        <dbReference type="Proteomes" id="UP000075666"/>
    </source>
</evidence>
<dbReference type="STRING" id="46224.B4102_3639"/>
<dbReference type="Gene3D" id="1.10.357.10">
    <property type="entry name" value="Tetracycline Repressor, domain 2"/>
    <property type="match status" value="1"/>
</dbReference>
<gene>
    <name evidence="1" type="ORF">B4102_3639</name>
</gene>
<dbReference type="SUPFAM" id="SSF48498">
    <property type="entry name" value="Tetracyclin repressor-like, C-terminal domain"/>
    <property type="match status" value="1"/>
</dbReference>
<dbReference type="EMBL" id="LQYN01000102">
    <property type="protein sequence ID" value="KYC94288.1"/>
    <property type="molecule type" value="Genomic_DNA"/>
</dbReference>
<dbReference type="PATRIC" id="fig|46224.3.peg.319"/>
<sequence length="159" mass="18497">MALVSYHFGGKENVFFEMFEPIRQLFANMKYDLSDPLGALTTFCRQFVIFRNEEHELISILQQELVMNSPRLEKLTDVFFPSWEQLRLILKECHEENVIQFPSIDLAVNFAMGTLMHSFNISFLNRNQSKFTPEQVADLAVSFIINGLTSTHMGRGRER</sequence>
<name>A0A150KM14_9BACI</name>
<keyword evidence="2" id="KW-1185">Reference proteome</keyword>
<dbReference type="Proteomes" id="UP000075666">
    <property type="component" value="Unassembled WGS sequence"/>
</dbReference>
<evidence type="ECO:0000313" key="1">
    <source>
        <dbReference type="EMBL" id="KYC94288.1"/>
    </source>
</evidence>
<comment type="caution">
    <text evidence="1">The sequence shown here is derived from an EMBL/GenBank/DDBJ whole genome shotgun (WGS) entry which is preliminary data.</text>
</comment>
<dbReference type="InterPro" id="IPR036271">
    <property type="entry name" value="Tet_transcr_reg_TetR-rel_C_sf"/>
</dbReference>
<organism evidence="1 2">
    <name type="scientific">Heyndrickxia sporothermodurans</name>
    <dbReference type="NCBI Taxonomy" id="46224"/>
    <lineage>
        <taxon>Bacteria</taxon>
        <taxon>Bacillati</taxon>
        <taxon>Bacillota</taxon>
        <taxon>Bacilli</taxon>
        <taxon>Bacillales</taxon>
        <taxon>Bacillaceae</taxon>
        <taxon>Heyndrickxia</taxon>
    </lineage>
</organism>
<reference evidence="1 2" key="1">
    <citation type="submission" date="2016-01" db="EMBL/GenBank/DDBJ databases">
        <title>Genome Sequences of Twelve Sporeforming Bacillus Species Isolated from Foods.</title>
        <authorList>
            <person name="Berendsen E.M."/>
            <person name="Wells-Bennik M.H."/>
            <person name="Krawcyk A.O."/>
            <person name="De Jong A."/>
            <person name="Holsappel S."/>
            <person name="Eijlander R.T."/>
            <person name="Kuipers O.P."/>
        </authorList>
    </citation>
    <scope>NUCLEOTIDE SEQUENCE [LARGE SCALE GENOMIC DNA]</scope>
    <source>
        <strain evidence="1 2">B4102</strain>
    </source>
</reference>
<protein>
    <submittedName>
        <fullName evidence="1">Uncharacterized protein</fullName>
    </submittedName>
</protein>